<dbReference type="EMBL" id="SLWV01000033">
    <property type="protein sequence ID" value="TCO69234.1"/>
    <property type="molecule type" value="Genomic_DNA"/>
</dbReference>
<sequence>MEFTTLNGVNVSGVSISDIECIINLRNDWKYILKTIGEPLNLEYICKVYSEVARNEALEWGILRNGKVGISRISYIPPIPDKNDVESELNKIFNLPTRGIKNIAATRSNRKI</sequence>
<dbReference type="Gene3D" id="1.10.3290.10">
    <property type="entry name" value="Fido-like domain"/>
    <property type="match status" value="1"/>
</dbReference>
<dbReference type="RefSeq" id="WP_132247665.1">
    <property type="nucleotide sequence ID" value="NZ_SLWV01000033.1"/>
</dbReference>
<reference evidence="1 2" key="1">
    <citation type="submission" date="2019-03" db="EMBL/GenBank/DDBJ databases">
        <title>Genomic Encyclopedia of Type Strains, Phase IV (KMG-IV): sequencing the most valuable type-strain genomes for metagenomic binning, comparative biology and taxonomic classification.</title>
        <authorList>
            <person name="Goeker M."/>
        </authorList>
    </citation>
    <scope>NUCLEOTIDE SEQUENCE [LARGE SCALE GENOMIC DNA]</scope>
    <source>
        <strain evidence="1 2">DSM 102940</strain>
    </source>
</reference>
<dbReference type="Proteomes" id="UP000294919">
    <property type="component" value="Unassembled WGS sequence"/>
</dbReference>
<evidence type="ECO:0000313" key="1">
    <source>
        <dbReference type="EMBL" id="TCO69234.1"/>
    </source>
</evidence>
<proteinExistence type="predicted"/>
<protein>
    <submittedName>
        <fullName evidence="1">Uncharacterized protein</fullName>
    </submittedName>
</protein>
<name>A0A4R2K965_9FIRM</name>
<dbReference type="OrthoDB" id="9807853at2"/>
<comment type="caution">
    <text evidence="1">The sequence shown here is derived from an EMBL/GenBank/DDBJ whole genome shotgun (WGS) entry which is preliminary data.</text>
</comment>
<accession>A0A4R2K965</accession>
<gene>
    <name evidence="1" type="ORF">EV214_13310</name>
</gene>
<dbReference type="AlphaFoldDB" id="A0A4R2K965"/>
<evidence type="ECO:0000313" key="2">
    <source>
        <dbReference type="Proteomes" id="UP000294919"/>
    </source>
</evidence>
<keyword evidence="2" id="KW-1185">Reference proteome</keyword>
<dbReference type="InterPro" id="IPR036597">
    <property type="entry name" value="Fido-like_dom_sf"/>
</dbReference>
<organism evidence="1 2">
    <name type="scientific">Marinisporobacter balticus</name>
    <dbReference type="NCBI Taxonomy" id="2018667"/>
    <lineage>
        <taxon>Bacteria</taxon>
        <taxon>Bacillati</taxon>
        <taxon>Bacillota</taxon>
        <taxon>Clostridia</taxon>
        <taxon>Peptostreptococcales</taxon>
        <taxon>Thermotaleaceae</taxon>
        <taxon>Marinisporobacter</taxon>
    </lineage>
</organism>